<keyword evidence="2" id="KW-1185">Reference proteome</keyword>
<dbReference type="PANTHER" id="PTHR43628">
    <property type="entry name" value="ACTIVATOR OF C KINASE PROTEIN 1-RELATED"/>
    <property type="match status" value="1"/>
</dbReference>
<dbReference type="PANTHER" id="PTHR43628:SF1">
    <property type="entry name" value="CHITIN SYNTHASE REGULATORY FACTOR 2-RELATED"/>
    <property type="match status" value="1"/>
</dbReference>
<dbReference type="InterPro" id="IPR011990">
    <property type="entry name" value="TPR-like_helical_dom_sf"/>
</dbReference>
<gene>
    <name evidence="1" type="ORF">C1645_687144</name>
</gene>
<dbReference type="SMART" id="SM00671">
    <property type="entry name" value="SEL1"/>
    <property type="match status" value="5"/>
</dbReference>
<dbReference type="Gene3D" id="1.25.40.10">
    <property type="entry name" value="Tetratricopeptide repeat domain"/>
    <property type="match status" value="2"/>
</dbReference>
<dbReference type="EMBL" id="QKYT01000033">
    <property type="protein sequence ID" value="RIA97142.1"/>
    <property type="molecule type" value="Genomic_DNA"/>
</dbReference>
<dbReference type="AlphaFoldDB" id="A0A397TGU4"/>
<dbReference type="InterPro" id="IPR006597">
    <property type="entry name" value="Sel1-like"/>
</dbReference>
<dbReference type="Pfam" id="PF08238">
    <property type="entry name" value="Sel1"/>
    <property type="match status" value="5"/>
</dbReference>
<organism evidence="1 2">
    <name type="scientific">Glomus cerebriforme</name>
    <dbReference type="NCBI Taxonomy" id="658196"/>
    <lineage>
        <taxon>Eukaryota</taxon>
        <taxon>Fungi</taxon>
        <taxon>Fungi incertae sedis</taxon>
        <taxon>Mucoromycota</taxon>
        <taxon>Glomeromycotina</taxon>
        <taxon>Glomeromycetes</taxon>
        <taxon>Glomerales</taxon>
        <taxon>Glomeraceae</taxon>
        <taxon>Glomus</taxon>
    </lineage>
</organism>
<comment type="caution">
    <text evidence="1">The sequence shown here is derived from an EMBL/GenBank/DDBJ whole genome shotgun (WGS) entry which is preliminary data.</text>
</comment>
<protein>
    <submittedName>
        <fullName evidence="1">Uncharacterized protein</fullName>
    </submittedName>
</protein>
<dbReference type="SUPFAM" id="SSF81901">
    <property type="entry name" value="HCP-like"/>
    <property type="match status" value="1"/>
</dbReference>
<dbReference type="Proteomes" id="UP000265703">
    <property type="component" value="Unassembled WGS sequence"/>
</dbReference>
<dbReference type="OrthoDB" id="2384430at2759"/>
<accession>A0A397TGU4</accession>
<evidence type="ECO:0000313" key="2">
    <source>
        <dbReference type="Proteomes" id="UP000265703"/>
    </source>
</evidence>
<sequence length="263" mass="30011">MIYSRSSSPSRDHLKDATTKYVDDLLFVFYDALDNYPINQIIILIRQHLEDNDQKEEKIFKWLLNNEHDVKYKTLLGFFFEAGIGTEINERKAFNSYIAGAKIGIAYSQTLLGSCYVLGKGTAIDETLGFKWYQKAAETELCICGLCNMANCFDFGIGTEIDKKKAFNLYKKSIRTGKLLGLSELGYCYQVGCGVEKDLKKALEYYKQSAERENSDGQYYLGVFYEFGVEVEMDMKQAINLYCEAAKSGDEEAKSKLYDLLKE</sequence>
<evidence type="ECO:0000313" key="1">
    <source>
        <dbReference type="EMBL" id="RIA97142.1"/>
    </source>
</evidence>
<proteinExistence type="predicted"/>
<name>A0A397TGU4_9GLOM</name>
<reference evidence="1 2" key="1">
    <citation type="submission" date="2018-06" db="EMBL/GenBank/DDBJ databases">
        <title>Comparative genomics reveals the genomic features of Rhizophagus irregularis, R. cerebriforme, R. diaphanum and Gigaspora rosea, and their symbiotic lifestyle signature.</title>
        <authorList>
            <person name="Morin E."/>
            <person name="San Clemente H."/>
            <person name="Chen E.C.H."/>
            <person name="De La Providencia I."/>
            <person name="Hainaut M."/>
            <person name="Kuo A."/>
            <person name="Kohler A."/>
            <person name="Murat C."/>
            <person name="Tang N."/>
            <person name="Roy S."/>
            <person name="Loubradou J."/>
            <person name="Henrissat B."/>
            <person name="Grigoriev I.V."/>
            <person name="Corradi N."/>
            <person name="Roux C."/>
            <person name="Martin F.M."/>
        </authorList>
    </citation>
    <scope>NUCLEOTIDE SEQUENCE [LARGE SCALE GENOMIC DNA]</scope>
    <source>
        <strain evidence="1 2">DAOM 227022</strain>
    </source>
</reference>
<dbReference type="InterPro" id="IPR052945">
    <property type="entry name" value="Mitotic_Regulator"/>
</dbReference>